<proteinExistence type="predicted"/>
<keyword evidence="4" id="KW-1185">Reference proteome</keyword>
<dbReference type="AlphaFoldDB" id="A0A9W8JDF4"/>
<feature type="region of interest" description="Disordered" evidence="1">
    <location>
        <begin position="246"/>
        <end position="284"/>
    </location>
</feature>
<gene>
    <name evidence="3" type="ORF">H1R20_g6267</name>
</gene>
<evidence type="ECO:0000256" key="2">
    <source>
        <dbReference type="SAM" id="Phobius"/>
    </source>
</evidence>
<organism evidence="3 4">
    <name type="scientific">Candolleomyces eurysporus</name>
    <dbReference type="NCBI Taxonomy" id="2828524"/>
    <lineage>
        <taxon>Eukaryota</taxon>
        <taxon>Fungi</taxon>
        <taxon>Dikarya</taxon>
        <taxon>Basidiomycota</taxon>
        <taxon>Agaricomycotina</taxon>
        <taxon>Agaricomycetes</taxon>
        <taxon>Agaricomycetidae</taxon>
        <taxon>Agaricales</taxon>
        <taxon>Agaricineae</taxon>
        <taxon>Psathyrellaceae</taxon>
        <taxon>Candolleomyces</taxon>
    </lineage>
</organism>
<dbReference type="Proteomes" id="UP001140091">
    <property type="component" value="Unassembled WGS sequence"/>
</dbReference>
<feature type="transmembrane region" description="Helical" evidence="2">
    <location>
        <begin position="437"/>
        <end position="457"/>
    </location>
</feature>
<keyword evidence="2" id="KW-1133">Transmembrane helix</keyword>
<accession>A0A9W8JDF4</accession>
<feature type="compositionally biased region" description="Polar residues" evidence="1">
    <location>
        <begin position="248"/>
        <end position="267"/>
    </location>
</feature>
<reference evidence="3" key="1">
    <citation type="submission" date="2022-06" db="EMBL/GenBank/DDBJ databases">
        <title>Genome Sequence of Candolleomyces eurysporus.</title>
        <authorList>
            <person name="Buettner E."/>
        </authorList>
    </citation>
    <scope>NUCLEOTIDE SEQUENCE</scope>
    <source>
        <strain evidence="3">VTCC 930004</strain>
    </source>
</reference>
<feature type="non-terminal residue" evidence="3">
    <location>
        <position position="458"/>
    </location>
</feature>
<feature type="transmembrane region" description="Helical" evidence="2">
    <location>
        <begin position="403"/>
        <end position="425"/>
    </location>
</feature>
<keyword evidence="2" id="KW-0472">Membrane</keyword>
<protein>
    <submittedName>
        <fullName evidence="3">Uncharacterized protein</fullName>
    </submittedName>
</protein>
<dbReference type="EMBL" id="JANBPK010000819">
    <property type="protein sequence ID" value="KAJ2930794.1"/>
    <property type="molecule type" value="Genomic_DNA"/>
</dbReference>
<feature type="compositionally biased region" description="Basic and acidic residues" evidence="1">
    <location>
        <begin position="269"/>
        <end position="281"/>
    </location>
</feature>
<evidence type="ECO:0000313" key="4">
    <source>
        <dbReference type="Proteomes" id="UP001140091"/>
    </source>
</evidence>
<feature type="transmembrane region" description="Helical" evidence="2">
    <location>
        <begin position="71"/>
        <end position="95"/>
    </location>
</feature>
<name>A0A9W8JDF4_9AGAR</name>
<dbReference type="OrthoDB" id="3364069at2759"/>
<feature type="transmembrane region" description="Helical" evidence="2">
    <location>
        <begin position="154"/>
        <end position="181"/>
    </location>
</feature>
<comment type="caution">
    <text evidence="3">The sequence shown here is derived from an EMBL/GenBank/DDBJ whole genome shotgun (WGS) entry which is preliminary data.</text>
</comment>
<sequence>MEFPQQTPRFQVPESVVVDAEEDDDEEVEEWLLEQELAREGLYRGAFFVIVVGAELEAYDSTSIGSYNHLIAWYTLTPISTILTFALLAIFPVVIYPLDPKFPQSPYPYAPYLPFPLPELLTAAGMWSMSLLLREFVYSLPSSLSLTLPPYASLLLSLLATAFQTLISVSLQLAAVVLLLITPTPGINHPTWHDHAFRRVWTIALGWAGAEAIVGIKQGYENIALYRDVLVNVKKISEEDSLIPGEGTVSSSVSPALTRSSTRSQELSPYHDEDGPVRGERQPLLAKPPQANGLYRFSKNALEQEVQNDLDQLIALRSREELEEIYGIPVIHVPVFISCLHRINAVLNSLGTFLVLSAAYLRSPLAPSIPDRPPIPSFSSENYSSLLQISRTLAGLTVHRDSILGLTAVAVVICQMGLSLLHTAWVLPKIGVPTHVYVGLLVSLVLFFAGLALWEVLV</sequence>
<evidence type="ECO:0000256" key="1">
    <source>
        <dbReference type="SAM" id="MobiDB-lite"/>
    </source>
</evidence>
<keyword evidence="2" id="KW-0812">Transmembrane</keyword>
<feature type="transmembrane region" description="Helical" evidence="2">
    <location>
        <begin position="201"/>
        <end position="220"/>
    </location>
</feature>
<evidence type="ECO:0000313" key="3">
    <source>
        <dbReference type="EMBL" id="KAJ2930794.1"/>
    </source>
</evidence>